<comment type="caution">
    <text evidence="5">The sequence shown here is derived from an EMBL/GenBank/DDBJ whole genome shotgun (WGS) entry which is preliminary data.</text>
</comment>
<dbReference type="InterPro" id="IPR018060">
    <property type="entry name" value="HTH_AraC"/>
</dbReference>
<sequence length="244" mass="27030">MTGYRESFHGHARQREGASLTIPLVISFGEPFRIGLGRHPTIEDRVGSFAAGLFAGPVVIDSFGQSDCLQIDFTPQGARRFFRFPMHELAGRMADLGDVLGPEGASLRERLANTASWRKRFAIAEHHVAQRIAEPLPSGLRIRAAYERIEGSGGRIAVSRLAEFADCSRKHLNNAFREEIGLSPKSLARIVRFQRTMRVARSTDLGWAEIAAECGYADQAHMAREFQALSDSTPSAWRSSFNLT</sequence>
<organism evidence="5 6">
    <name type="scientific">Pseudaminobacter soli</name>
    <name type="common">ex Zhang et al. 2022</name>
    <dbReference type="NCBI Taxonomy" id="2831468"/>
    <lineage>
        <taxon>Bacteria</taxon>
        <taxon>Pseudomonadati</taxon>
        <taxon>Pseudomonadota</taxon>
        <taxon>Alphaproteobacteria</taxon>
        <taxon>Hyphomicrobiales</taxon>
        <taxon>Phyllobacteriaceae</taxon>
        <taxon>Pseudaminobacter</taxon>
    </lineage>
</organism>
<dbReference type="PANTHER" id="PTHR46796">
    <property type="entry name" value="HTH-TYPE TRANSCRIPTIONAL ACTIVATOR RHAS-RELATED"/>
    <property type="match status" value="1"/>
</dbReference>
<dbReference type="Gene3D" id="1.10.10.60">
    <property type="entry name" value="Homeodomain-like"/>
    <property type="match status" value="1"/>
</dbReference>
<dbReference type="InterPro" id="IPR050204">
    <property type="entry name" value="AraC_XylS_family_regulators"/>
</dbReference>
<keyword evidence="6" id="KW-1185">Reference proteome</keyword>
<protein>
    <submittedName>
        <fullName evidence="5">Helix-turn-helix transcriptional regulator</fullName>
    </submittedName>
</protein>
<evidence type="ECO:0000256" key="3">
    <source>
        <dbReference type="ARBA" id="ARBA00023163"/>
    </source>
</evidence>
<dbReference type="Proteomes" id="UP000680348">
    <property type="component" value="Unassembled WGS sequence"/>
</dbReference>
<keyword evidence="3" id="KW-0804">Transcription</keyword>
<keyword evidence="2" id="KW-0238">DNA-binding</keyword>
<dbReference type="GO" id="GO:0043565">
    <property type="term" value="F:sequence-specific DNA binding"/>
    <property type="evidence" value="ECO:0007669"/>
    <property type="project" value="InterPro"/>
</dbReference>
<accession>A0A942I8H3</accession>
<dbReference type="EMBL" id="JAGWCR010000005">
    <property type="protein sequence ID" value="MBS3649370.1"/>
    <property type="molecule type" value="Genomic_DNA"/>
</dbReference>
<evidence type="ECO:0000313" key="6">
    <source>
        <dbReference type="Proteomes" id="UP000680348"/>
    </source>
</evidence>
<evidence type="ECO:0000259" key="4">
    <source>
        <dbReference type="PROSITE" id="PS01124"/>
    </source>
</evidence>
<keyword evidence="1" id="KW-0805">Transcription regulation</keyword>
<dbReference type="PROSITE" id="PS01124">
    <property type="entry name" value="HTH_ARAC_FAMILY_2"/>
    <property type="match status" value="1"/>
</dbReference>
<dbReference type="SUPFAM" id="SSF46689">
    <property type="entry name" value="Homeodomain-like"/>
    <property type="match status" value="1"/>
</dbReference>
<name>A0A942I8H3_9HYPH</name>
<dbReference type="PANTHER" id="PTHR46796:SF15">
    <property type="entry name" value="BLL1074 PROTEIN"/>
    <property type="match status" value="1"/>
</dbReference>
<proteinExistence type="predicted"/>
<evidence type="ECO:0000313" key="5">
    <source>
        <dbReference type="EMBL" id="MBS3649370.1"/>
    </source>
</evidence>
<gene>
    <name evidence="5" type="ORF">KEU06_12190</name>
</gene>
<evidence type="ECO:0000256" key="2">
    <source>
        <dbReference type="ARBA" id="ARBA00023125"/>
    </source>
</evidence>
<evidence type="ECO:0000256" key="1">
    <source>
        <dbReference type="ARBA" id="ARBA00023015"/>
    </source>
</evidence>
<feature type="domain" description="HTH araC/xylS-type" evidence="4">
    <location>
        <begin position="143"/>
        <end position="240"/>
    </location>
</feature>
<dbReference type="InterPro" id="IPR009057">
    <property type="entry name" value="Homeodomain-like_sf"/>
</dbReference>
<dbReference type="AlphaFoldDB" id="A0A942I8H3"/>
<dbReference type="SMART" id="SM00342">
    <property type="entry name" value="HTH_ARAC"/>
    <property type="match status" value="1"/>
</dbReference>
<reference evidence="5" key="1">
    <citation type="submission" date="2021-04" db="EMBL/GenBank/DDBJ databases">
        <title>Pseudaminobacter soli sp. nov., isolated from paddy soil contaminated by heavy metals.</title>
        <authorList>
            <person name="Zhang K."/>
        </authorList>
    </citation>
    <scope>NUCLEOTIDE SEQUENCE</scope>
    <source>
        <strain evidence="5">19-2017</strain>
    </source>
</reference>
<dbReference type="Pfam" id="PF12833">
    <property type="entry name" value="HTH_18"/>
    <property type="match status" value="1"/>
</dbReference>
<dbReference type="GO" id="GO:0003700">
    <property type="term" value="F:DNA-binding transcription factor activity"/>
    <property type="evidence" value="ECO:0007669"/>
    <property type="project" value="InterPro"/>
</dbReference>